<evidence type="ECO:0000313" key="3">
    <source>
        <dbReference type="EMBL" id="TWT91476.1"/>
    </source>
</evidence>
<dbReference type="GO" id="GO:0015074">
    <property type="term" value="P:DNA integration"/>
    <property type="evidence" value="ECO:0007669"/>
    <property type="project" value="InterPro"/>
</dbReference>
<dbReference type="EMBL" id="SJPM01000015">
    <property type="protein sequence ID" value="TWT91476.1"/>
    <property type="molecule type" value="Genomic_DNA"/>
</dbReference>
<gene>
    <name evidence="2" type="ORF">Pla100_52770</name>
    <name evidence="3" type="ORF">Pla100_53260</name>
</gene>
<dbReference type="Gene3D" id="1.10.443.10">
    <property type="entry name" value="Intergrase catalytic core"/>
    <property type="match status" value="1"/>
</dbReference>
<comment type="caution">
    <text evidence="3">The sequence shown here is derived from an EMBL/GenBank/DDBJ whole genome shotgun (WGS) entry which is preliminary data.</text>
</comment>
<evidence type="ECO:0000313" key="4">
    <source>
        <dbReference type="Proteomes" id="UP000316213"/>
    </source>
</evidence>
<dbReference type="EMBL" id="SJPM01000015">
    <property type="protein sequence ID" value="TWT91427.1"/>
    <property type="molecule type" value="Genomic_DNA"/>
</dbReference>
<keyword evidence="1" id="KW-0233">DNA recombination</keyword>
<dbReference type="OrthoDB" id="285564at2"/>
<sequence length="395" mass="44395">MIRPIQPHQTLHSLDDYFRLEFLPEAIDRGLSNDRIGELKQAVFRWKWWTEKGRESLTGEKDRTVSPGLGDVTPQALSEFRRSVIGQEIPGRDGKSRKVSPRSLNKTLQAIEQILAAAVEDGTLDESRGLVRVRKVPQPRQIGKLVIPDETIAAIFKACDVATWPDSAGSKPIDPPSFWRAAVVMFATYGMRTQDLIRYEPHLRPIRWSSIRPAGINPSENGSIESPLGWLAWVPNKTRGRKSFPLCLPITPAVGHWLGRWRESFAPDDQSAALFPCPLSKDGVYGQWRRILAEAEAKPRPRLEFDADGNVEESSREYLIKHLRCTAGTRAESHGSTIGYTGVGRWITGHVSNDVFERHYHGQERPIFDTLTTLPMPTGILPTDTQSPMRLRVVG</sequence>
<dbReference type="RefSeq" id="WP_146581360.1">
    <property type="nucleotide sequence ID" value="NZ_SJPM01000015.1"/>
</dbReference>
<protein>
    <recommendedName>
        <fullName evidence="5">Phage integrase family protein</fullName>
    </recommendedName>
</protein>
<proteinExistence type="predicted"/>
<dbReference type="GO" id="GO:0003677">
    <property type="term" value="F:DNA binding"/>
    <property type="evidence" value="ECO:0007669"/>
    <property type="project" value="InterPro"/>
</dbReference>
<name>A0A5C5ZWG1_9BACT</name>
<dbReference type="Proteomes" id="UP000316213">
    <property type="component" value="Unassembled WGS sequence"/>
</dbReference>
<evidence type="ECO:0000313" key="2">
    <source>
        <dbReference type="EMBL" id="TWT91427.1"/>
    </source>
</evidence>
<dbReference type="InterPro" id="IPR013762">
    <property type="entry name" value="Integrase-like_cat_sf"/>
</dbReference>
<reference evidence="3 4" key="1">
    <citation type="submission" date="2019-02" db="EMBL/GenBank/DDBJ databases">
        <title>Deep-cultivation of Planctomycetes and their phenomic and genomic characterization uncovers novel biology.</title>
        <authorList>
            <person name="Wiegand S."/>
            <person name="Jogler M."/>
            <person name="Boedeker C."/>
            <person name="Pinto D."/>
            <person name="Vollmers J."/>
            <person name="Rivas-Marin E."/>
            <person name="Kohn T."/>
            <person name="Peeters S.H."/>
            <person name="Heuer A."/>
            <person name="Rast P."/>
            <person name="Oberbeckmann S."/>
            <person name="Bunk B."/>
            <person name="Jeske O."/>
            <person name="Meyerdierks A."/>
            <person name="Storesund J.E."/>
            <person name="Kallscheuer N."/>
            <person name="Luecker S."/>
            <person name="Lage O.M."/>
            <person name="Pohl T."/>
            <person name="Merkel B.J."/>
            <person name="Hornburger P."/>
            <person name="Mueller R.-W."/>
            <person name="Bruemmer F."/>
            <person name="Labrenz M."/>
            <person name="Spormann A.M."/>
            <person name="Op Den Camp H."/>
            <person name="Overmann J."/>
            <person name="Amann R."/>
            <person name="Jetten M.S.M."/>
            <person name="Mascher T."/>
            <person name="Medema M.H."/>
            <person name="Devos D.P."/>
            <person name="Kaster A.-K."/>
            <person name="Ovreas L."/>
            <person name="Rohde M."/>
            <person name="Galperin M.Y."/>
            <person name="Jogler C."/>
        </authorList>
    </citation>
    <scope>NUCLEOTIDE SEQUENCE [LARGE SCALE GENOMIC DNA]</scope>
    <source>
        <strain evidence="3 4">Pla100</strain>
    </source>
</reference>
<dbReference type="SUPFAM" id="SSF56349">
    <property type="entry name" value="DNA breaking-rejoining enzymes"/>
    <property type="match status" value="1"/>
</dbReference>
<keyword evidence="4" id="KW-1185">Reference proteome</keyword>
<dbReference type="AlphaFoldDB" id="A0A5C5ZWG1"/>
<evidence type="ECO:0008006" key="5">
    <source>
        <dbReference type="Google" id="ProtNLM"/>
    </source>
</evidence>
<evidence type="ECO:0000256" key="1">
    <source>
        <dbReference type="ARBA" id="ARBA00023172"/>
    </source>
</evidence>
<accession>A0A5C5ZWG1</accession>
<dbReference type="GO" id="GO:0006310">
    <property type="term" value="P:DNA recombination"/>
    <property type="evidence" value="ECO:0007669"/>
    <property type="project" value="UniProtKB-KW"/>
</dbReference>
<dbReference type="InterPro" id="IPR011010">
    <property type="entry name" value="DNA_brk_join_enz"/>
</dbReference>
<organism evidence="3 4">
    <name type="scientific">Neorhodopirellula pilleata</name>
    <dbReference type="NCBI Taxonomy" id="2714738"/>
    <lineage>
        <taxon>Bacteria</taxon>
        <taxon>Pseudomonadati</taxon>
        <taxon>Planctomycetota</taxon>
        <taxon>Planctomycetia</taxon>
        <taxon>Pirellulales</taxon>
        <taxon>Pirellulaceae</taxon>
        <taxon>Neorhodopirellula</taxon>
    </lineage>
</organism>